<sequence>MHRRKSSKDNTEQENLLLPPEPAPQKSAPIPFPDTPQCNEQEVLDSQSSPLKARQNFDSPQLYEQSPAHRPTPTSAGPYRTSFGTFAQSLPNGYNHSSSPLRRSYTHSRTVSSGGAVSFASPMLSPPPYGGGSFPTRSITMPGLHTPNLTRSPPEPLGSSPKLFNPPASPPSTRRHHQRIHSLNLSVFFPRPGSLPVSAIAEDADGVQEIAYPDISLNEAPVTLIPSGPSQVQSVRLHSPPGPRRLGEGFTFGGRSTRTVSNASTGSSSDGASNVGSVPMSSSAKAKRRGHHHKHSVSHNFFSFLDPGSSQISTSPEQNWNPISPFSASSANTNSTFVQAQTEGGTAVGLTSPNLDPLALGPSKLPKDTTALAALQFILGASLWVSGQQHGSLACTGLGYWVVFDSFVESEKAVWTIYLIFSSVYVCKEAVEHLLLSVGDGHHHHYSDEDISTEGTCLFYNNHSKILSTCGHKLPSFSRILRFSRTHAYPTLTPTTPIAVIFDNPFTVAPLFLSFSLVVGVSFLPTMATNESCLLTRSQHQSFDLLLALLEAILTFKIAYPAAVVQGAVLLQTAPLRGMPSARMEAFLRVMREIERHPLVLHLPAPHMWQLTPTITSIPPHTSAHLSSLGLADALVVTLELHVRRDTDDGEVIALTRWAHERCRLALGLGAKDRDREDGTEVTIGIVKG</sequence>
<feature type="compositionally biased region" description="Polar residues" evidence="1">
    <location>
        <begin position="82"/>
        <end position="115"/>
    </location>
</feature>
<dbReference type="EMBL" id="SGPK01000206">
    <property type="protein sequence ID" value="THH06250.1"/>
    <property type="molecule type" value="Genomic_DNA"/>
</dbReference>
<feature type="region of interest" description="Disordered" evidence="1">
    <location>
        <begin position="1"/>
        <end position="177"/>
    </location>
</feature>
<keyword evidence="3" id="KW-1185">Reference proteome</keyword>
<evidence type="ECO:0000313" key="2">
    <source>
        <dbReference type="EMBL" id="THH06250.1"/>
    </source>
</evidence>
<dbReference type="OrthoDB" id="5382797at2759"/>
<reference evidence="2 3" key="1">
    <citation type="submission" date="2019-02" db="EMBL/GenBank/DDBJ databases">
        <title>Genome sequencing of the rare red list fungi Phellinidium pouzarii.</title>
        <authorList>
            <person name="Buettner E."/>
            <person name="Kellner H."/>
        </authorList>
    </citation>
    <scope>NUCLEOTIDE SEQUENCE [LARGE SCALE GENOMIC DNA]</scope>
    <source>
        <strain evidence="2 3">DSM 108285</strain>
    </source>
</reference>
<feature type="compositionally biased region" description="Polar residues" evidence="1">
    <location>
        <begin position="36"/>
        <end position="64"/>
    </location>
</feature>
<evidence type="ECO:0000313" key="3">
    <source>
        <dbReference type="Proteomes" id="UP000308199"/>
    </source>
</evidence>
<proteinExistence type="predicted"/>
<evidence type="ECO:0000256" key="1">
    <source>
        <dbReference type="SAM" id="MobiDB-lite"/>
    </source>
</evidence>
<dbReference type="Proteomes" id="UP000308199">
    <property type="component" value="Unassembled WGS sequence"/>
</dbReference>
<protein>
    <submittedName>
        <fullName evidence="2">Uncharacterized protein</fullName>
    </submittedName>
</protein>
<feature type="region of interest" description="Disordered" evidence="1">
    <location>
        <begin position="229"/>
        <end position="292"/>
    </location>
</feature>
<gene>
    <name evidence="2" type="ORF">EW145_g4208</name>
</gene>
<comment type="caution">
    <text evidence="2">The sequence shown here is derived from an EMBL/GenBank/DDBJ whole genome shotgun (WGS) entry which is preliminary data.</text>
</comment>
<organism evidence="2 3">
    <name type="scientific">Phellinidium pouzarii</name>
    <dbReference type="NCBI Taxonomy" id="167371"/>
    <lineage>
        <taxon>Eukaryota</taxon>
        <taxon>Fungi</taxon>
        <taxon>Dikarya</taxon>
        <taxon>Basidiomycota</taxon>
        <taxon>Agaricomycotina</taxon>
        <taxon>Agaricomycetes</taxon>
        <taxon>Hymenochaetales</taxon>
        <taxon>Hymenochaetaceae</taxon>
        <taxon>Phellinidium</taxon>
    </lineage>
</organism>
<feature type="compositionally biased region" description="Polar residues" evidence="1">
    <location>
        <begin position="254"/>
        <end position="283"/>
    </location>
</feature>
<dbReference type="AlphaFoldDB" id="A0A4S4L9E8"/>
<name>A0A4S4L9E8_9AGAM</name>
<accession>A0A4S4L9E8</accession>